<dbReference type="InterPro" id="IPR029052">
    <property type="entry name" value="Metallo-depent_PP-like"/>
</dbReference>
<dbReference type="SUPFAM" id="SSF56300">
    <property type="entry name" value="Metallo-dependent phosphatases"/>
    <property type="match status" value="1"/>
</dbReference>
<evidence type="ECO:0000256" key="1">
    <source>
        <dbReference type="ARBA" id="ARBA00022801"/>
    </source>
</evidence>
<organism>
    <name type="scientific">Serpula lacrymans var. lacrymans (strain S7.9)</name>
    <name type="common">Dry rot fungus</name>
    <dbReference type="NCBI Taxonomy" id="578457"/>
    <lineage>
        <taxon>Eukaryota</taxon>
        <taxon>Fungi</taxon>
        <taxon>Dikarya</taxon>
        <taxon>Basidiomycota</taxon>
        <taxon>Agaricomycotina</taxon>
        <taxon>Agaricomycetes</taxon>
        <taxon>Agaricomycetidae</taxon>
        <taxon>Boletales</taxon>
        <taxon>Coniophorineae</taxon>
        <taxon>Serpulaceae</taxon>
        <taxon>Serpula</taxon>
    </lineage>
</organism>
<dbReference type="EMBL" id="GL945441">
    <property type="protein sequence ID" value="EGO20403.1"/>
    <property type="molecule type" value="Genomic_DNA"/>
</dbReference>
<keyword evidence="1" id="KW-0378">Hydrolase</keyword>
<dbReference type="Gene3D" id="3.60.21.10">
    <property type="match status" value="1"/>
</dbReference>
<dbReference type="GeneID" id="18816889"/>
<feature type="domain" description="Calcineurin-like phosphoesterase" evidence="4">
    <location>
        <begin position="234"/>
        <end position="515"/>
    </location>
</feature>
<dbReference type="PANTHER" id="PTHR10340:SF27">
    <property type="entry name" value="ACL091CP"/>
    <property type="match status" value="1"/>
</dbReference>
<sequence>MVFLLCKEMIVKMLAVTHVETRARTSNGTIQPSNFTVPGAFPTSVFSEYYNSPTATSAQAQPVISDPITHKTFPFSLTDPSNFQENDTTDPHPLPPPATPSTLLEQAVIQVKSIASNPTFGNNSCARCQAALEVAKFLALAVPDQGPEFAVQLCEYFNYSSTCSVTYGKYALGPILTQVIASADVGGYDGQLLCSKDLGLCPAPWTSPLNLTGWFAKPKPNPLPPPIQPSGERIKVLHISDFHLDAQYATGYEANCTSGSCCRENNFNVQSPNASIFPAPRFGAFLCDAPISLIVSALQAIPAVAGTAEDPLAFTLFTGDMLTHDNENQLSRAYVEYSEVILFDLFKQFLGPGPVYVTLGNHDSYNMGQAAPYSMGGELAQQYDWLYDHVSALWKHQHWLPQSAVELARAHYAAYMVKRTDGLRIISMNTNLWYEENYFNFVNATNPDVSGMMRFLTDELQDAEDAGDRVWIIGHVISGWDGTNPLLNPTNLFYQIVDRFSPHVIANIFWGHTHEDQFSVSILQRYSKKTILLYSSVICQIYYTNNGTVMNTDTAQTMAWIGPSVTPLTNLNSGFRVYEVDSATFEVVDAHTWMSSVDLFPELDSQTEYGPTYQYEYNTRETYGTNITWGENDPLNATWWHLVTEEMESNPSLVQTFTHYQGKSSIRSPACDGDCIPAKICYMRSGSASIAQQNCIQGYGSVQ</sequence>
<feature type="region of interest" description="Disordered" evidence="3">
    <location>
        <begin position="79"/>
        <end position="100"/>
    </location>
</feature>
<evidence type="ECO:0000256" key="2">
    <source>
        <dbReference type="ARBA" id="ARBA00023180"/>
    </source>
</evidence>
<keyword evidence="2" id="KW-0325">Glycoprotein</keyword>
<dbReference type="HOGENOM" id="CLU_014743_2_1_1"/>
<proteinExistence type="predicted"/>
<dbReference type="CDD" id="cd00842">
    <property type="entry name" value="MPP_ASMase"/>
    <property type="match status" value="1"/>
</dbReference>
<evidence type="ECO:0000256" key="3">
    <source>
        <dbReference type="SAM" id="MobiDB-lite"/>
    </source>
</evidence>
<dbReference type="AlphaFoldDB" id="F8P9S4"/>
<dbReference type="Proteomes" id="UP000008064">
    <property type="component" value="Unassembled WGS sequence"/>
</dbReference>
<dbReference type="InterPro" id="IPR004843">
    <property type="entry name" value="Calcineurin-like_PHP"/>
</dbReference>
<evidence type="ECO:0000313" key="5">
    <source>
        <dbReference type="EMBL" id="EGO20403.1"/>
    </source>
</evidence>
<name>F8P9S4_SERL9</name>
<dbReference type="KEGG" id="sla:SERLADRAFT_453065"/>
<dbReference type="InterPro" id="IPR041805">
    <property type="entry name" value="ASMase/PPN1_MPP"/>
</dbReference>
<dbReference type="Pfam" id="PF00149">
    <property type="entry name" value="Metallophos"/>
    <property type="match status" value="1"/>
</dbReference>
<dbReference type="GO" id="GO:0005615">
    <property type="term" value="C:extracellular space"/>
    <property type="evidence" value="ECO:0007669"/>
    <property type="project" value="TreeGrafter"/>
</dbReference>
<gene>
    <name evidence="5" type="ORF">SERLADRAFT_453065</name>
</gene>
<protein>
    <recommendedName>
        <fullName evidence="4">Calcineurin-like phosphoesterase domain-containing protein</fullName>
    </recommendedName>
</protein>
<dbReference type="RefSeq" id="XP_007323148.1">
    <property type="nucleotide sequence ID" value="XM_007323086.1"/>
</dbReference>
<evidence type="ECO:0000259" key="4">
    <source>
        <dbReference type="Pfam" id="PF00149"/>
    </source>
</evidence>
<dbReference type="GO" id="GO:0008081">
    <property type="term" value="F:phosphoric diester hydrolase activity"/>
    <property type="evidence" value="ECO:0007669"/>
    <property type="project" value="TreeGrafter"/>
</dbReference>
<accession>F8P9S4</accession>
<reference evidence="5" key="1">
    <citation type="submission" date="2011-04" db="EMBL/GenBank/DDBJ databases">
        <title>Evolution of plant cell wall degrading machinery underlies the functional diversity of forest fungi.</title>
        <authorList>
            <consortium name="US DOE Joint Genome Institute (JGI-PGF)"/>
            <person name="Eastwood D.C."/>
            <person name="Floudas D."/>
            <person name="Binder M."/>
            <person name="Majcherczyk A."/>
            <person name="Schneider P."/>
            <person name="Aerts A."/>
            <person name="Asiegbu F.O."/>
            <person name="Baker S.E."/>
            <person name="Barry K."/>
            <person name="Bendiksby M."/>
            <person name="Blumentritt M."/>
            <person name="Coutinho P.M."/>
            <person name="Cullen D."/>
            <person name="Cullen D."/>
            <person name="Gathman A."/>
            <person name="Goodell B."/>
            <person name="Henrissat B."/>
            <person name="Ihrmark K."/>
            <person name="Kauserud H."/>
            <person name="Kohler A."/>
            <person name="LaButti K."/>
            <person name="Lapidus A."/>
            <person name="Lavin J.L."/>
            <person name="Lee Y.-H."/>
            <person name="Lindquist E."/>
            <person name="Lilly W."/>
            <person name="Lucas S."/>
            <person name="Morin E."/>
            <person name="Murat C."/>
            <person name="Oguiza J.A."/>
            <person name="Park J."/>
            <person name="Pisabarro A.G."/>
            <person name="Riley R."/>
            <person name="Rosling A."/>
            <person name="Salamov A."/>
            <person name="Schmidt O."/>
            <person name="Schmutz J."/>
            <person name="Skrede I."/>
            <person name="Stenlid J."/>
            <person name="Wiebenga A."/>
            <person name="Xie X."/>
            <person name="Kues U."/>
            <person name="Hibbett D.S."/>
            <person name="Hoffmeister D."/>
            <person name="Hogberg N."/>
            <person name="Martin F."/>
            <person name="Grigoriev I.V."/>
            <person name="Watkinson S.C."/>
        </authorList>
    </citation>
    <scope>NUCLEOTIDE SEQUENCE</scope>
    <source>
        <strain evidence="5">S7.9</strain>
    </source>
</reference>
<dbReference type="PANTHER" id="PTHR10340">
    <property type="entry name" value="SPHINGOMYELIN PHOSPHODIESTERASE"/>
    <property type="match status" value="1"/>
</dbReference>
<dbReference type="OrthoDB" id="282973at2759"/>